<dbReference type="RefSeq" id="WP_207704799.1">
    <property type="nucleotide sequence ID" value="NZ_JAFREL020000005.1"/>
</dbReference>
<evidence type="ECO:0000313" key="6">
    <source>
        <dbReference type="EMBL" id="MEO1772745.1"/>
    </source>
</evidence>
<evidence type="ECO:0000259" key="5">
    <source>
        <dbReference type="PROSITE" id="PS01124"/>
    </source>
</evidence>
<dbReference type="SUPFAM" id="SSF51215">
    <property type="entry name" value="Regulatory protein AraC"/>
    <property type="match status" value="1"/>
</dbReference>
<keyword evidence="4" id="KW-0804">Transcription</keyword>
<keyword evidence="3" id="KW-0010">Activator</keyword>
<dbReference type="InterPro" id="IPR014710">
    <property type="entry name" value="RmlC-like_jellyroll"/>
</dbReference>
<evidence type="ECO:0000256" key="4">
    <source>
        <dbReference type="ARBA" id="ARBA00023163"/>
    </source>
</evidence>
<dbReference type="SUPFAM" id="SSF46689">
    <property type="entry name" value="Homeodomain-like"/>
    <property type="match status" value="2"/>
</dbReference>
<dbReference type="Gene3D" id="1.10.10.60">
    <property type="entry name" value="Homeodomain-like"/>
    <property type="match status" value="2"/>
</dbReference>
<dbReference type="InterPro" id="IPR018060">
    <property type="entry name" value="HTH_AraC"/>
</dbReference>
<dbReference type="PANTHER" id="PTHR46796">
    <property type="entry name" value="HTH-TYPE TRANSCRIPTIONAL ACTIVATOR RHAS-RELATED"/>
    <property type="match status" value="1"/>
</dbReference>
<evidence type="ECO:0000256" key="2">
    <source>
        <dbReference type="ARBA" id="ARBA00023125"/>
    </source>
</evidence>
<dbReference type="InterPro" id="IPR009057">
    <property type="entry name" value="Homeodomain-like_sf"/>
</dbReference>
<dbReference type="InterPro" id="IPR037923">
    <property type="entry name" value="HTH-like"/>
</dbReference>
<keyword evidence="7" id="KW-1185">Reference proteome</keyword>
<dbReference type="Proteomes" id="UP000664357">
    <property type="component" value="Unassembled WGS sequence"/>
</dbReference>
<evidence type="ECO:0000256" key="1">
    <source>
        <dbReference type="ARBA" id="ARBA00023015"/>
    </source>
</evidence>
<dbReference type="PROSITE" id="PS00041">
    <property type="entry name" value="HTH_ARAC_FAMILY_1"/>
    <property type="match status" value="1"/>
</dbReference>
<dbReference type="PRINTS" id="PR00032">
    <property type="entry name" value="HTHARAC"/>
</dbReference>
<gene>
    <name evidence="6" type="ORF">JZO67_004727</name>
</gene>
<reference evidence="6 7" key="2">
    <citation type="submission" date="2024-02" db="EMBL/GenBank/DDBJ databases">
        <title>The Genome Sequence of Enterococcus sp. DIV0159.</title>
        <authorList>
            <person name="Earl A."/>
            <person name="Manson A."/>
            <person name="Gilmore M."/>
            <person name="Sanders J."/>
            <person name="Shea T."/>
            <person name="Howe W."/>
            <person name="Livny J."/>
            <person name="Cuomo C."/>
            <person name="Neafsey D."/>
            <person name="Birren B."/>
        </authorList>
    </citation>
    <scope>NUCLEOTIDE SEQUENCE [LARGE SCALE GENOMIC DNA]</scope>
    <source>
        <strain evidence="6 7">665A</strain>
    </source>
</reference>
<evidence type="ECO:0000256" key="3">
    <source>
        <dbReference type="ARBA" id="ARBA00023159"/>
    </source>
</evidence>
<comment type="caution">
    <text evidence="6">The sequence shown here is derived from an EMBL/GenBank/DDBJ whole genome shotgun (WGS) entry which is preliminary data.</text>
</comment>
<dbReference type="PROSITE" id="PS01124">
    <property type="entry name" value="HTH_ARAC_FAMILY_2"/>
    <property type="match status" value="1"/>
</dbReference>
<dbReference type="InterPro" id="IPR018062">
    <property type="entry name" value="HTH_AraC-typ_CS"/>
</dbReference>
<keyword evidence="1" id="KW-0805">Transcription regulation</keyword>
<dbReference type="Pfam" id="PF02311">
    <property type="entry name" value="AraC_binding"/>
    <property type="match status" value="1"/>
</dbReference>
<feature type="domain" description="HTH araC/xylS-type" evidence="5">
    <location>
        <begin position="170"/>
        <end position="267"/>
    </location>
</feature>
<proteinExistence type="predicted"/>
<name>A0ABV0EXW0_9ENTE</name>
<reference evidence="6 7" key="1">
    <citation type="submission" date="2021-03" db="EMBL/GenBank/DDBJ databases">
        <authorList>
            <person name="Gilmore M.S."/>
            <person name="Schwartzman J."/>
            <person name="Van Tyne D."/>
            <person name="Martin M."/>
            <person name="Earl A.M."/>
            <person name="Manson A.L."/>
            <person name="Straub T."/>
            <person name="Salamzade R."/>
            <person name="Saavedra J."/>
            <person name="Lebreton F."/>
            <person name="Prichula J."/>
            <person name="Schaufler K."/>
            <person name="Gaca A."/>
            <person name="Sgardioli B."/>
            <person name="Wagenaar J."/>
            <person name="Strong T."/>
        </authorList>
    </citation>
    <scope>NUCLEOTIDE SEQUENCE [LARGE SCALE GENOMIC DNA]</scope>
    <source>
        <strain evidence="6 7">665A</strain>
    </source>
</reference>
<dbReference type="EMBL" id="JAFREL020000005">
    <property type="protein sequence ID" value="MEO1772745.1"/>
    <property type="molecule type" value="Genomic_DNA"/>
</dbReference>
<protein>
    <recommendedName>
        <fullName evidence="5">HTH araC/xylS-type domain-containing protein</fullName>
    </recommendedName>
</protein>
<dbReference type="SMART" id="SM00342">
    <property type="entry name" value="HTH_ARAC"/>
    <property type="match status" value="1"/>
</dbReference>
<dbReference type="Gene3D" id="2.60.120.10">
    <property type="entry name" value="Jelly Rolls"/>
    <property type="match status" value="1"/>
</dbReference>
<accession>A0ABV0EXW0</accession>
<dbReference type="InterPro" id="IPR050204">
    <property type="entry name" value="AraC_XylS_family_regulators"/>
</dbReference>
<sequence>MAQAKKVICYDKQLQLEAYTFTGVSQNFPNHFHDYYVIGLIEAGDRRLVVNQQEYMIGPGDLLTFNPYDRHSCEEISAGCLTYRCFNIKKEKMRHIMQEIGAVEELPYFLQPVQKQSSTVDDFTRVHQLVMAEQEEGEKESLFYLLMEDFLQNFTSMEQTNPLFAKQEVERVCDYLEHHYGEKITLDQLSEIAHLNKHSLVRNFTRYKGITPYRYLETLRIDKAKKLLEQGKSLLEAAQQTGFYDQSHFANYFNRLIGLTPSQYQSVFLKMKEKEDLYDE</sequence>
<dbReference type="PANTHER" id="PTHR46796:SF2">
    <property type="entry name" value="TRANSCRIPTIONAL REGULATORY PROTEIN"/>
    <property type="match status" value="1"/>
</dbReference>
<dbReference type="Pfam" id="PF12833">
    <property type="entry name" value="HTH_18"/>
    <property type="match status" value="1"/>
</dbReference>
<dbReference type="InterPro" id="IPR003313">
    <property type="entry name" value="AraC-bd"/>
</dbReference>
<evidence type="ECO:0000313" key="7">
    <source>
        <dbReference type="Proteomes" id="UP000664357"/>
    </source>
</evidence>
<keyword evidence="2" id="KW-0238">DNA-binding</keyword>
<organism evidence="6 7">
    <name type="scientific">Candidatus Enterococcus ferrettii</name>
    <dbReference type="NCBI Taxonomy" id="2815324"/>
    <lineage>
        <taxon>Bacteria</taxon>
        <taxon>Bacillati</taxon>
        <taxon>Bacillota</taxon>
        <taxon>Bacilli</taxon>
        <taxon>Lactobacillales</taxon>
        <taxon>Enterococcaceae</taxon>
        <taxon>Enterococcus</taxon>
    </lineage>
</organism>
<dbReference type="InterPro" id="IPR020449">
    <property type="entry name" value="Tscrpt_reg_AraC-type_HTH"/>
</dbReference>